<dbReference type="GO" id="GO:0008201">
    <property type="term" value="F:heparin binding"/>
    <property type="evidence" value="ECO:0007669"/>
    <property type="project" value="TreeGrafter"/>
</dbReference>
<keyword evidence="2" id="KW-0964">Secreted</keyword>
<evidence type="ECO:0000256" key="6">
    <source>
        <dbReference type="ARBA" id="ARBA00023157"/>
    </source>
</evidence>
<dbReference type="SMART" id="SM00280">
    <property type="entry name" value="KAZAL"/>
    <property type="match status" value="1"/>
</dbReference>
<keyword evidence="5" id="KW-0106">Calcium</keyword>
<evidence type="ECO:0000256" key="7">
    <source>
        <dbReference type="ARBA" id="ARBA00023180"/>
    </source>
</evidence>
<dbReference type="SMART" id="SM00211">
    <property type="entry name" value="TY"/>
    <property type="match status" value="2"/>
</dbReference>
<dbReference type="GO" id="GO:0005509">
    <property type="term" value="F:calcium ion binding"/>
    <property type="evidence" value="ECO:0007669"/>
    <property type="project" value="InterPro"/>
</dbReference>
<keyword evidence="4" id="KW-0677">Repeat</keyword>
<evidence type="ECO:0000256" key="2">
    <source>
        <dbReference type="ARBA" id="ARBA00022525"/>
    </source>
</evidence>
<feature type="disulfide bond" evidence="8">
    <location>
        <begin position="116"/>
        <end position="123"/>
    </location>
</feature>
<dbReference type="GO" id="GO:0005604">
    <property type="term" value="C:basement membrane"/>
    <property type="evidence" value="ECO:0007669"/>
    <property type="project" value="TreeGrafter"/>
</dbReference>
<gene>
    <name evidence="13" type="ORF">g.40573</name>
</gene>
<organism evidence="13">
    <name type="scientific">Cuerna arida</name>
    <dbReference type="NCBI Taxonomy" id="1464854"/>
    <lineage>
        <taxon>Eukaryota</taxon>
        <taxon>Metazoa</taxon>
        <taxon>Ecdysozoa</taxon>
        <taxon>Arthropoda</taxon>
        <taxon>Hexapoda</taxon>
        <taxon>Insecta</taxon>
        <taxon>Pterygota</taxon>
        <taxon>Neoptera</taxon>
        <taxon>Paraneoptera</taxon>
        <taxon>Hemiptera</taxon>
        <taxon>Auchenorrhyncha</taxon>
        <taxon>Membracoidea</taxon>
        <taxon>Cicadellidae</taxon>
        <taxon>Cicadellinae</taxon>
        <taxon>Proconiini</taxon>
        <taxon>Cuerna</taxon>
    </lineage>
</organism>
<dbReference type="CDD" id="cd16234">
    <property type="entry name" value="EFh_SPARC_SMOC"/>
    <property type="match status" value="2"/>
</dbReference>
<feature type="region of interest" description="Disordered" evidence="9">
    <location>
        <begin position="147"/>
        <end position="166"/>
    </location>
</feature>
<feature type="domain" description="Thyroglobulin type-1" evidence="11">
    <location>
        <begin position="81"/>
        <end position="145"/>
    </location>
</feature>
<reference evidence="13" key="1">
    <citation type="submission" date="2015-11" db="EMBL/GenBank/DDBJ databases">
        <title>De novo transcriptome assembly of four potential Pierce s Disease insect vectors from Arizona vineyards.</title>
        <authorList>
            <person name="Tassone E.E."/>
        </authorList>
    </citation>
    <scope>NUCLEOTIDE SEQUENCE</scope>
</reference>
<feature type="region of interest" description="Disordered" evidence="9">
    <location>
        <begin position="521"/>
        <end position="547"/>
    </location>
</feature>
<feature type="signal peptide" evidence="10">
    <location>
        <begin position="1"/>
        <end position="24"/>
    </location>
</feature>
<dbReference type="PANTHER" id="PTHR12352">
    <property type="entry name" value="SECRETED MODULAR CALCIUM-BINDING PROTEIN"/>
    <property type="match status" value="1"/>
</dbReference>
<evidence type="ECO:0000259" key="11">
    <source>
        <dbReference type="PROSITE" id="PS51162"/>
    </source>
</evidence>
<evidence type="ECO:0000256" key="1">
    <source>
        <dbReference type="ARBA" id="ARBA00004613"/>
    </source>
</evidence>
<feature type="disulfide bond" evidence="8">
    <location>
        <begin position="368"/>
        <end position="375"/>
    </location>
</feature>
<feature type="disulfide bond" evidence="8">
    <location>
        <begin position="125"/>
        <end position="145"/>
    </location>
</feature>
<dbReference type="Gene3D" id="1.10.238.10">
    <property type="entry name" value="EF-hand"/>
    <property type="match status" value="2"/>
</dbReference>
<dbReference type="InterPro" id="IPR036857">
    <property type="entry name" value="Thyroglobulin_1_sf"/>
</dbReference>
<dbReference type="CDD" id="cd00191">
    <property type="entry name" value="TY"/>
    <property type="match status" value="2"/>
</dbReference>
<dbReference type="InterPro" id="IPR018247">
    <property type="entry name" value="EF_Hand_1_Ca_BS"/>
</dbReference>
<dbReference type="Gene3D" id="4.10.800.10">
    <property type="entry name" value="Thyroglobulin type-1"/>
    <property type="match status" value="2"/>
</dbReference>
<dbReference type="FunFam" id="4.10.800.10:FF:000004">
    <property type="entry name" value="SPARC-related modular calcium-binding protein 1"/>
    <property type="match status" value="1"/>
</dbReference>
<proteinExistence type="predicted"/>
<evidence type="ECO:0000256" key="5">
    <source>
        <dbReference type="ARBA" id="ARBA00022837"/>
    </source>
</evidence>
<protein>
    <recommendedName>
        <fullName evidence="14">SPARC-related modular calcium-binding protein 2</fullName>
    </recommendedName>
</protein>
<dbReference type="GO" id="GO:0030198">
    <property type="term" value="P:extracellular matrix organization"/>
    <property type="evidence" value="ECO:0007669"/>
    <property type="project" value="TreeGrafter"/>
</dbReference>
<feature type="domain" description="Thyroglobulin type-1" evidence="11">
    <location>
        <begin position="331"/>
        <end position="398"/>
    </location>
</feature>
<dbReference type="InterPro" id="IPR011992">
    <property type="entry name" value="EF-hand-dom_pair"/>
</dbReference>
<evidence type="ECO:0008006" key="14">
    <source>
        <dbReference type="Google" id="ProtNLM"/>
    </source>
</evidence>
<dbReference type="InterPro" id="IPR051950">
    <property type="entry name" value="Dev_reg/Prot_inhib"/>
</dbReference>
<evidence type="ECO:0000256" key="4">
    <source>
        <dbReference type="ARBA" id="ARBA00022737"/>
    </source>
</evidence>
<dbReference type="GO" id="GO:0050840">
    <property type="term" value="F:extracellular matrix binding"/>
    <property type="evidence" value="ECO:0007669"/>
    <property type="project" value="TreeGrafter"/>
</dbReference>
<dbReference type="SUPFAM" id="SSF100895">
    <property type="entry name" value="Kazal-type serine protease inhibitors"/>
    <property type="match status" value="1"/>
</dbReference>
<keyword evidence="6 8" id="KW-1015">Disulfide bond</keyword>
<dbReference type="InterPro" id="IPR019577">
    <property type="entry name" value="SPARC/Testican_Ca-bd-dom"/>
</dbReference>
<dbReference type="SUPFAM" id="SSF47473">
    <property type="entry name" value="EF-hand"/>
    <property type="match status" value="2"/>
</dbReference>
<dbReference type="Pfam" id="PF07648">
    <property type="entry name" value="Kazal_2"/>
    <property type="match status" value="1"/>
</dbReference>
<dbReference type="Pfam" id="PF10591">
    <property type="entry name" value="SPARC_Ca_bdg"/>
    <property type="match status" value="2"/>
</dbReference>
<evidence type="ECO:0000259" key="12">
    <source>
        <dbReference type="PROSITE" id="PS51465"/>
    </source>
</evidence>
<dbReference type="PANTHER" id="PTHR12352:SF30">
    <property type="entry name" value="FI05255P"/>
    <property type="match status" value="1"/>
</dbReference>
<dbReference type="InterPro" id="IPR000716">
    <property type="entry name" value="Thyroglobulin_1"/>
</dbReference>
<accession>A0A1B6ENY2</accession>
<sequence>MRDLTVSLGVLALLLLCLTRIAHSKVDCAERIAACTEKARRPVCGTDNQTYPTRCHLLKQHCRQDGPNLVTVKHKGHCKEKQPCWADQGARGSSNSTDDGFIPRCLADGRYAPVQCHQNTGYCWCVTAHGEPLPNTSVRHAWPRCNRRGKTRRGSHPRESKHKKDCTRMDKSQFVTNLVKIFRSEYNRQPHVVVNDSEDSSETDRRVLEWKFNSLDENGDLVLTKNEYWALRELVRKSVKPKRCARAFTRICDLNRDTNIAKPEWMTCLGLDINLSFRLFLSLSPEGEDHEEPETPAHSHFRVLQESAVSLTGHLPYGEDAGDRKEEAEVSSDCLTDRQAVLDEMRTNNNEMYIPECTPDGRYQKVQCYRSTGYCWCVNEDSGNTIPGTSVKDNHPKCDSVQPLSRPMKGCPEHRKQTFLRALMDFLTHTMASQKSSNVTIKDTQNTSQEEQIATWNFNALDINKNKFLEKNEWKSFRSLISTHRKLRRCGKKLPRYCDVNHDHKISLTEWLHCLNAQRPITDSSTMPTPNPRRIGPNPLETYLNDK</sequence>
<dbReference type="AlphaFoldDB" id="A0A1B6ENY2"/>
<keyword evidence="3 10" id="KW-0732">Signal</keyword>
<evidence type="ECO:0000256" key="3">
    <source>
        <dbReference type="ARBA" id="ARBA00022729"/>
    </source>
</evidence>
<dbReference type="EMBL" id="GECZ01030133">
    <property type="protein sequence ID" value="JAS39636.1"/>
    <property type="molecule type" value="Transcribed_RNA"/>
</dbReference>
<keyword evidence="7" id="KW-0325">Glycoprotein</keyword>
<evidence type="ECO:0000313" key="13">
    <source>
        <dbReference type="EMBL" id="JAS39636.1"/>
    </source>
</evidence>
<dbReference type="PROSITE" id="PS00018">
    <property type="entry name" value="EF_HAND_1"/>
    <property type="match status" value="2"/>
</dbReference>
<comment type="caution">
    <text evidence="8">Lacks conserved residue(s) required for the propagation of feature annotation.</text>
</comment>
<evidence type="ECO:0000256" key="8">
    <source>
        <dbReference type="PROSITE-ProRule" id="PRU00500"/>
    </source>
</evidence>
<comment type="subcellular location">
    <subcellularLocation>
        <location evidence="1">Secreted</location>
    </subcellularLocation>
</comment>
<evidence type="ECO:0000256" key="9">
    <source>
        <dbReference type="SAM" id="MobiDB-lite"/>
    </source>
</evidence>
<name>A0A1B6ENY2_9HEMI</name>
<dbReference type="GO" id="GO:0005615">
    <property type="term" value="C:extracellular space"/>
    <property type="evidence" value="ECO:0007669"/>
    <property type="project" value="TreeGrafter"/>
</dbReference>
<dbReference type="PROSITE" id="PS00484">
    <property type="entry name" value="THYROGLOBULIN_1_1"/>
    <property type="match status" value="2"/>
</dbReference>
<feature type="domain" description="Kazal-like" evidence="12">
    <location>
        <begin position="22"/>
        <end position="80"/>
    </location>
</feature>
<feature type="chain" id="PRO_5008582244" description="SPARC-related modular calcium-binding protein 2" evidence="10">
    <location>
        <begin position="25"/>
        <end position="547"/>
    </location>
</feature>
<dbReference type="InterPro" id="IPR036058">
    <property type="entry name" value="Kazal_dom_sf"/>
</dbReference>
<feature type="compositionally biased region" description="Basic residues" evidence="9">
    <location>
        <begin position="147"/>
        <end position="165"/>
    </location>
</feature>
<dbReference type="SUPFAM" id="SSF57610">
    <property type="entry name" value="Thyroglobulin type-1 domain"/>
    <property type="match status" value="2"/>
</dbReference>
<evidence type="ECO:0000256" key="10">
    <source>
        <dbReference type="SAM" id="SignalP"/>
    </source>
</evidence>
<dbReference type="Pfam" id="PF00086">
    <property type="entry name" value="Thyroglobulin_1"/>
    <property type="match status" value="2"/>
</dbReference>
<dbReference type="InterPro" id="IPR002350">
    <property type="entry name" value="Kazal_dom"/>
</dbReference>
<dbReference type="PROSITE" id="PS51162">
    <property type="entry name" value="THYROGLOBULIN_1_2"/>
    <property type="match status" value="2"/>
</dbReference>
<dbReference type="CDD" id="cd00104">
    <property type="entry name" value="KAZAL_FS"/>
    <property type="match status" value="1"/>
</dbReference>
<dbReference type="PROSITE" id="PS51465">
    <property type="entry name" value="KAZAL_2"/>
    <property type="match status" value="1"/>
</dbReference>
<dbReference type="Gene3D" id="3.30.60.30">
    <property type="match status" value="1"/>
</dbReference>